<evidence type="ECO:0000256" key="1">
    <source>
        <dbReference type="ARBA" id="ARBA00022676"/>
    </source>
</evidence>
<reference evidence="3 4" key="1">
    <citation type="submission" date="2018-11" db="EMBL/GenBank/DDBJ databases">
        <title>Flavobacterium sp. nov., YIM 102600 draft genome.</title>
        <authorList>
            <person name="Li G."/>
            <person name="Jiang Y."/>
        </authorList>
    </citation>
    <scope>NUCLEOTIDE SEQUENCE [LARGE SCALE GENOMIC DNA]</scope>
    <source>
        <strain evidence="3 4">YIM 102600</strain>
    </source>
</reference>
<dbReference type="RefSeq" id="WP_125011777.1">
    <property type="nucleotide sequence ID" value="NZ_RQVR01000003.1"/>
</dbReference>
<dbReference type="InterPro" id="IPR002201">
    <property type="entry name" value="Glyco_trans_9"/>
</dbReference>
<evidence type="ECO:0000313" key="4">
    <source>
        <dbReference type="Proteomes" id="UP000271937"/>
    </source>
</evidence>
<sequence length="361" mass="41153">MKIPKIVNRVRRQLMQGLTKNIGRKSEITKFDSDQLPEIQKILISRPNGRLGNLLLITPLLQDVIATFPESKIDILVKGGLAPILFENYKNVDKIIQLPKKPFKSLLKYIASWISLRRKKYDLVINVSKNSSSGRLSTKLSNANFKYFGDAIDEIKNEDQMHIAKYPVYNLRLFLNRLGFPENKKPIPSLDLKLTSEEITLGKKALQKIVKNDRKTICIFTYATGEKCYSEEWWQIFYTSLKEKYTEYNIIEVLPIENISRINFKAPTFYSKDVREIGALIANTKVFIGADSGIMHLASAVHTPTVGLFSITEPEIYEPYNNRSIGIKTCNCSMDDFMKVAAGVMAIGLRMLVFVETQIVV</sequence>
<keyword evidence="1" id="KW-0328">Glycosyltransferase</keyword>
<dbReference type="GO" id="GO:0008713">
    <property type="term" value="F:ADP-heptose-lipopolysaccharide heptosyltransferase activity"/>
    <property type="evidence" value="ECO:0007669"/>
    <property type="project" value="TreeGrafter"/>
</dbReference>
<dbReference type="CDD" id="cd03789">
    <property type="entry name" value="GT9_LPS_heptosyltransferase"/>
    <property type="match status" value="1"/>
</dbReference>
<evidence type="ECO:0000256" key="2">
    <source>
        <dbReference type="ARBA" id="ARBA00022679"/>
    </source>
</evidence>
<dbReference type="EMBL" id="RQVR01000003">
    <property type="protein sequence ID" value="RRJ93460.1"/>
    <property type="molecule type" value="Genomic_DNA"/>
</dbReference>
<dbReference type="SUPFAM" id="SSF53756">
    <property type="entry name" value="UDP-Glycosyltransferase/glycogen phosphorylase"/>
    <property type="match status" value="1"/>
</dbReference>
<dbReference type="Pfam" id="PF01075">
    <property type="entry name" value="Glyco_transf_9"/>
    <property type="match status" value="1"/>
</dbReference>
<protein>
    <submittedName>
        <fullName evidence="3">Lipopolysaccharide heptosyltransferase family protein</fullName>
    </submittedName>
</protein>
<keyword evidence="2 3" id="KW-0808">Transferase</keyword>
<gene>
    <name evidence="3" type="ORF">EG849_03890</name>
</gene>
<dbReference type="Proteomes" id="UP000271937">
    <property type="component" value="Unassembled WGS sequence"/>
</dbReference>
<accession>A0A3P3WEE1</accession>
<comment type="caution">
    <text evidence="3">The sequence shown here is derived from an EMBL/GenBank/DDBJ whole genome shotgun (WGS) entry which is preliminary data.</text>
</comment>
<dbReference type="AlphaFoldDB" id="A0A3P3WEE1"/>
<evidence type="ECO:0000313" key="3">
    <source>
        <dbReference type="EMBL" id="RRJ93460.1"/>
    </source>
</evidence>
<dbReference type="GO" id="GO:0005829">
    <property type="term" value="C:cytosol"/>
    <property type="evidence" value="ECO:0007669"/>
    <property type="project" value="TreeGrafter"/>
</dbReference>
<dbReference type="Gene3D" id="3.40.50.2000">
    <property type="entry name" value="Glycogen Phosphorylase B"/>
    <property type="match status" value="2"/>
</dbReference>
<dbReference type="GO" id="GO:0009244">
    <property type="term" value="P:lipopolysaccharide core region biosynthetic process"/>
    <property type="evidence" value="ECO:0007669"/>
    <property type="project" value="TreeGrafter"/>
</dbReference>
<dbReference type="OrthoDB" id="9797795at2"/>
<keyword evidence="4" id="KW-1185">Reference proteome</keyword>
<organism evidence="3 4">
    <name type="scientific">Flavobacterium macacae</name>
    <dbReference type="NCBI Taxonomy" id="2488993"/>
    <lineage>
        <taxon>Bacteria</taxon>
        <taxon>Pseudomonadati</taxon>
        <taxon>Bacteroidota</taxon>
        <taxon>Flavobacteriia</taxon>
        <taxon>Flavobacteriales</taxon>
        <taxon>Flavobacteriaceae</taxon>
        <taxon>Flavobacterium</taxon>
    </lineage>
</organism>
<dbReference type="InterPro" id="IPR051199">
    <property type="entry name" value="LPS_LOS_Heptosyltrfase"/>
</dbReference>
<name>A0A3P3WEE1_9FLAO</name>
<dbReference type="PANTHER" id="PTHR30160">
    <property type="entry name" value="TETRAACYLDISACCHARIDE 4'-KINASE-RELATED"/>
    <property type="match status" value="1"/>
</dbReference>
<proteinExistence type="predicted"/>